<feature type="compositionally biased region" description="Polar residues" evidence="5">
    <location>
        <begin position="101"/>
        <end position="118"/>
    </location>
</feature>
<keyword evidence="2" id="KW-0812">Transmembrane</keyword>
<reference evidence="8 9" key="1">
    <citation type="submission" date="2020-08" db="EMBL/GenBank/DDBJ databases">
        <title>The completed genome sequence of the pathogenic ascomycete fungus Penicillium digitatum.</title>
        <authorList>
            <person name="Wang M."/>
        </authorList>
    </citation>
    <scope>NUCLEOTIDE SEQUENCE [LARGE SCALE GENOMIC DNA]</scope>
    <source>
        <strain evidence="8 9">PdW03</strain>
    </source>
</reference>
<dbReference type="PROSITE" id="PS51469">
    <property type="entry name" value="SUN"/>
    <property type="match status" value="1"/>
</dbReference>
<sequence length="871" mass="94479">MLTAGRSLTSWIYLASIILALCPNALSNATGQPPSNTAQGALSTTLVTRCPAKSIRQTEAELFHLPPCLETRWGPGRDMYLASTSPDPSAAANDPVIDRSGVSSGTTEDTARTTVDQNAEQDQDTDSLLDSASFLSFEDWKKQNLAKVGQSAENVGGGRRAATVGKEDRRQPAGINNALDSLGDDSEIELDFGGFGAETPEASPTAWGSHIPSGEARQAGGADMRGNVDVHGQGALQRDASRRKDAGTTCKERFNYASFDCAATVLKTNPECKGSSSVLIENKDSYMLNECRAQNKFLILELCDDILVDTVVLANYEFFSSIFHTFRVSVSDRYPAKPDQWKELGIYEARNTREVQAFAVENSLIWARYLRVEFLTHYGHEFFCPVSLIRVHGTTMMEEYKHGESSDRAEVEELEASEANQLLEELEIKPVEVLIEKFIPAVESSLTEGEICPSPLSEAASPFAKHNDTDICDINDGLSATTIPSTSGTTDQTYPPPKQNSTAAVGGSPSATHAGPPAPPKAEDTRKQGEPAKYAVTAPDASSVSPESAHDNATSEAIGKATTNAKEEHNSPPPESTRPTNTQPPSANPTTQESFYKSVHKRLQMLESNSTLSLLYIEEQSRILRDAFNKVEKRQLAKTSTFLENLNVTVLTGLKEFRDQYDHIWKSVALEFEHQRMQYHQEVHSLSGQLGVLADELVFQKRVTVIQSIMVLCCFALALFSRGSGSSYMEFPAVQRMVARSSSLRSSSPIFASPSASPGSTRPTPSSYRGNSGHVRNLSDSSNQDSAASPTAAYSPLTPTSSSLERDVEDTDKVEEPASPGPMSVPTLATPQPRSQSTPPVLNGRPVDLDMTTPANVDLVTNPNNPWSPEL</sequence>
<proteinExistence type="predicted"/>
<dbReference type="AlphaFoldDB" id="A0A7T6XM08"/>
<organism evidence="8 9">
    <name type="scientific">Penicillium digitatum</name>
    <name type="common">Green mold</name>
    <dbReference type="NCBI Taxonomy" id="36651"/>
    <lineage>
        <taxon>Eukaryota</taxon>
        <taxon>Fungi</taxon>
        <taxon>Dikarya</taxon>
        <taxon>Ascomycota</taxon>
        <taxon>Pezizomycotina</taxon>
        <taxon>Eurotiomycetes</taxon>
        <taxon>Eurotiomycetidae</taxon>
        <taxon>Eurotiales</taxon>
        <taxon>Aspergillaceae</taxon>
        <taxon>Penicillium</taxon>
    </lineage>
</organism>
<feature type="region of interest" description="Disordered" evidence="5">
    <location>
        <begin position="80"/>
        <end position="126"/>
    </location>
</feature>
<dbReference type="FunFam" id="2.60.120.260:FF:000082">
    <property type="entry name" value="Sad1/UNC domain protein"/>
    <property type="match status" value="1"/>
</dbReference>
<evidence type="ECO:0000256" key="3">
    <source>
        <dbReference type="ARBA" id="ARBA00022989"/>
    </source>
</evidence>
<feature type="compositionally biased region" description="Basic and acidic residues" evidence="5">
    <location>
        <begin position="521"/>
        <end position="530"/>
    </location>
</feature>
<dbReference type="PANTHER" id="PTHR12953:SF0">
    <property type="entry name" value="SUN DOMAIN-CONTAINING OSSIFICATION FACTOR"/>
    <property type="match status" value="1"/>
</dbReference>
<evidence type="ECO:0000313" key="9">
    <source>
        <dbReference type="Proteomes" id="UP000595662"/>
    </source>
</evidence>
<dbReference type="GO" id="GO:0005737">
    <property type="term" value="C:cytoplasm"/>
    <property type="evidence" value="ECO:0007669"/>
    <property type="project" value="TreeGrafter"/>
</dbReference>
<gene>
    <name evidence="8" type="ORF">Pdw03_7343</name>
</gene>
<dbReference type="VEuPathDB" id="FungiDB:PDIP_49970"/>
<feature type="compositionally biased region" description="Polar residues" evidence="5">
    <location>
        <begin position="827"/>
        <end position="840"/>
    </location>
</feature>
<evidence type="ECO:0000256" key="5">
    <source>
        <dbReference type="SAM" id="MobiDB-lite"/>
    </source>
</evidence>
<feature type="chain" id="PRO_5030852096" evidence="6">
    <location>
        <begin position="28"/>
        <end position="871"/>
    </location>
</feature>
<accession>A0A7T6XM08</accession>
<feature type="compositionally biased region" description="Polar residues" evidence="5">
    <location>
        <begin position="761"/>
        <end position="770"/>
    </location>
</feature>
<dbReference type="RefSeq" id="XP_014533991.1">
    <property type="nucleotide sequence ID" value="XM_014678505.1"/>
</dbReference>
<dbReference type="Proteomes" id="UP000595662">
    <property type="component" value="Chromosome 2"/>
</dbReference>
<feature type="domain" description="SUN" evidence="7">
    <location>
        <begin position="232"/>
        <end position="396"/>
    </location>
</feature>
<dbReference type="PANTHER" id="PTHR12953">
    <property type="entry name" value="MEMBRANE PROTEIN CH1 RELATED"/>
    <property type="match status" value="1"/>
</dbReference>
<dbReference type="GeneID" id="26233314"/>
<dbReference type="InterPro" id="IPR045120">
    <property type="entry name" value="Suco/Slp1-like"/>
</dbReference>
<evidence type="ECO:0000313" key="8">
    <source>
        <dbReference type="EMBL" id="QQK43442.1"/>
    </source>
</evidence>
<keyword evidence="4" id="KW-0472">Membrane</keyword>
<evidence type="ECO:0000256" key="6">
    <source>
        <dbReference type="SAM" id="SignalP"/>
    </source>
</evidence>
<keyword evidence="6" id="KW-0732">Signal</keyword>
<feature type="compositionally biased region" description="Polar residues" evidence="5">
    <location>
        <begin position="853"/>
        <end position="871"/>
    </location>
</feature>
<evidence type="ECO:0000256" key="4">
    <source>
        <dbReference type="ARBA" id="ARBA00023136"/>
    </source>
</evidence>
<feature type="compositionally biased region" description="Polar residues" evidence="5">
    <location>
        <begin position="778"/>
        <end position="789"/>
    </location>
</feature>
<feature type="compositionally biased region" description="Polar residues" evidence="5">
    <location>
        <begin position="482"/>
        <end position="503"/>
    </location>
</feature>
<dbReference type="EMBL" id="CP060775">
    <property type="protein sequence ID" value="QQK43442.1"/>
    <property type="molecule type" value="Genomic_DNA"/>
</dbReference>
<evidence type="ECO:0000259" key="7">
    <source>
        <dbReference type="PROSITE" id="PS51469"/>
    </source>
</evidence>
<feature type="compositionally biased region" description="Low complexity" evidence="5">
    <location>
        <begin position="746"/>
        <end position="760"/>
    </location>
</feature>
<feature type="compositionally biased region" description="Polar residues" evidence="5">
    <location>
        <begin position="540"/>
        <end position="555"/>
    </location>
</feature>
<keyword evidence="3" id="KW-1133">Transmembrane helix</keyword>
<dbReference type="Pfam" id="PF07738">
    <property type="entry name" value="Sad1_UNC"/>
    <property type="match status" value="1"/>
</dbReference>
<dbReference type="KEGG" id="pdp:PDIP_49970"/>
<name>A0A7T6XM08_PENDI</name>
<feature type="signal peptide" evidence="6">
    <location>
        <begin position="1"/>
        <end position="27"/>
    </location>
</feature>
<dbReference type="GO" id="GO:0034975">
    <property type="term" value="P:protein folding in endoplasmic reticulum"/>
    <property type="evidence" value="ECO:0007669"/>
    <property type="project" value="TreeGrafter"/>
</dbReference>
<evidence type="ECO:0000256" key="2">
    <source>
        <dbReference type="ARBA" id="ARBA00022692"/>
    </source>
</evidence>
<dbReference type="GO" id="GO:0016020">
    <property type="term" value="C:membrane"/>
    <property type="evidence" value="ECO:0007669"/>
    <property type="project" value="InterPro"/>
</dbReference>
<feature type="region of interest" description="Disordered" evidence="5">
    <location>
        <begin position="196"/>
        <end position="242"/>
    </location>
</feature>
<dbReference type="GO" id="GO:0012505">
    <property type="term" value="C:endomembrane system"/>
    <property type="evidence" value="ECO:0007669"/>
    <property type="project" value="UniProtKB-SubCell"/>
</dbReference>
<feature type="region of interest" description="Disordered" evidence="5">
    <location>
        <begin position="746"/>
        <end position="871"/>
    </location>
</feature>
<evidence type="ECO:0000256" key="1">
    <source>
        <dbReference type="ARBA" id="ARBA00004308"/>
    </source>
</evidence>
<dbReference type="Gene3D" id="2.60.120.260">
    <property type="entry name" value="Galactose-binding domain-like"/>
    <property type="match status" value="1"/>
</dbReference>
<feature type="region of interest" description="Disordered" evidence="5">
    <location>
        <begin position="147"/>
        <end position="181"/>
    </location>
</feature>
<comment type="subcellular location">
    <subcellularLocation>
        <location evidence="1">Endomembrane system</location>
    </subcellularLocation>
</comment>
<protein>
    <submittedName>
        <fullName evidence="8">Sad1/UNC-like, C-terminal</fullName>
    </submittedName>
</protein>
<feature type="region of interest" description="Disordered" evidence="5">
    <location>
        <begin position="482"/>
        <end position="593"/>
    </location>
</feature>
<feature type="compositionally biased region" description="Polar residues" evidence="5">
    <location>
        <begin position="577"/>
        <end position="593"/>
    </location>
</feature>
<dbReference type="InterPro" id="IPR012919">
    <property type="entry name" value="SUN_dom"/>
</dbReference>